<dbReference type="Proteomes" id="UP001428341">
    <property type="component" value="Unassembled WGS sequence"/>
</dbReference>
<gene>
    <name evidence="1" type="ORF">WN944_011511</name>
</gene>
<sequence>MAEYYKLVIPKIFTLILCETYAEAAPTYAFHKTSKKAEGECSSSNILLLLSAYGWLLKVIGSIKMSLLGKVETVVEAKVPAAKFHKLFSCKPHVVASMSPQSVRYHLLEIFSC</sequence>
<reference evidence="1 2" key="1">
    <citation type="submission" date="2024-05" db="EMBL/GenBank/DDBJ databases">
        <title>Haplotype-resolved chromosome-level genome assembly of Huyou (Citrus changshanensis).</title>
        <authorList>
            <person name="Miao C."/>
            <person name="Chen W."/>
            <person name="Wu Y."/>
            <person name="Wang L."/>
            <person name="Zhao S."/>
            <person name="Grierson D."/>
            <person name="Xu C."/>
            <person name="Chen K."/>
        </authorList>
    </citation>
    <scope>NUCLEOTIDE SEQUENCE [LARGE SCALE GENOMIC DNA]</scope>
    <source>
        <strain evidence="1">01-14</strain>
        <tissue evidence="1">Leaf</tissue>
    </source>
</reference>
<accession>A0AAP0MX64</accession>
<dbReference type="Gene3D" id="3.30.530.20">
    <property type="match status" value="1"/>
</dbReference>
<keyword evidence="2" id="KW-1185">Reference proteome</keyword>
<protein>
    <submittedName>
        <fullName evidence="1">Uncharacterized protein</fullName>
    </submittedName>
</protein>
<comment type="caution">
    <text evidence="1">The sequence shown here is derived from an EMBL/GenBank/DDBJ whole genome shotgun (WGS) entry which is preliminary data.</text>
</comment>
<organism evidence="1 2">
    <name type="scientific">Citrus x changshan-huyou</name>
    <dbReference type="NCBI Taxonomy" id="2935761"/>
    <lineage>
        <taxon>Eukaryota</taxon>
        <taxon>Viridiplantae</taxon>
        <taxon>Streptophyta</taxon>
        <taxon>Embryophyta</taxon>
        <taxon>Tracheophyta</taxon>
        <taxon>Spermatophyta</taxon>
        <taxon>Magnoliopsida</taxon>
        <taxon>eudicotyledons</taxon>
        <taxon>Gunneridae</taxon>
        <taxon>Pentapetalae</taxon>
        <taxon>rosids</taxon>
        <taxon>malvids</taxon>
        <taxon>Sapindales</taxon>
        <taxon>Rutaceae</taxon>
        <taxon>Aurantioideae</taxon>
        <taxon>Citrus</taxon>
    </lineage>
</organism>
<evidence type="ECO:0000313" key="1">
    <source>
        <dbReference type="EMBL" id="KAK9223069.1"/>
    </source>
</evidence>
<dbReference type="AlphaFoldDB" id="A0AAP0MX64"/>
<name>A0AAP0MX64_9ROSI</name>
<dbReference type="InterPro" id="IPR023393">
    <property type="entry name" value="START-like_dom_sf"/>
</dbReference>
<evidence type="ECO:0000313" key="2">
    <source>
        <dbReference type="Proteomes" id="UP001428341"/>
    </source>
</evidence>
<proteinExistence type="predicted"/>
<dbReference type="EMBL" id="JBCGBO010000002">
    <property type="protein sequence ID" value="KAK9223069.1"/>
    <property type="molecule type" value="Genomic_DNA"/>
</dbReference>